<organism evidence="3 4">
    <name type="scientific">Vitis vinifera</name>
    <name type="common">Grape</name>
    <dbReference type="NCBI Taxonomy" id="29760"/>
    <lineage>
        <taxon>Eukaryota</taxon>
        <taxon>Viridiplantae</taxon>
        <taxon>Streptophyta</taxon>
        <taxon>Embryophyta</taxon>
        <taxon>Tracheophyta</taxon>
        <taxon>Spermatophyta</taxon>
        <taxon>Magnoliopsida</taxon>
        <taxon>eudicotyledons</taxon>
        <taxon>Gunneridae</taxon>
        <taxon>Pentapetalae</taxon>
        <taxon>rosids</taxon>
        <taxon>Vitales</taxon>
        <taxon>Vitaceae</taxon>
        <taxon>Viteae</taxon>
        <taxon>Vitis</taxon>
    </lineage>
</organism>
<gene>
    <name evidence="3" type="primary">LBD33_1</name>
    <name evidence="3" type="ORF">CK203_073226</name>
</gene>
<dbReference type="InterPro" id="IPR004883">
    <property type="entry name" value="LOB"/>
</dbReference>
<comment type="similarity">
    <text evidence="1">Belongs to the LOB domain-containing protein family.</text>
</comment>
<dbReference type="Proteomes" id="UP000288805">
    <property type="component" value="Unassembled WGS sequence"/>
</dbReference>
<proteinExistence type="inferred from homology"/>
<sequence>MLVRMALSPNLSHSFVKLPFISRAVRHINAIVYALATVADSSGEPLSWSRDGWMELLEALLLYWEDKRGSMPMPTNPFMKWPTAKPARPDQTRPSGQISKSLKIMTGIGASCGACKFLRRRCTSDCVFAPHFCYDQAASHFAAVHKVFGASNVSKLLLHLPLHNRGEAAITISYEALARMRDPVYGCVAHIFALQQQVANLQEEIEILGNHMATFAPDTVTGNATANQAFDSLMNEQPPPLYGWENQNFFCDSDATH</sequence>
<name>A0A438ENL3_VITVI</name>
<evidence type="ECO:0000313" key="4">
    <source>
        <dbReference type="Proteomes" id="UP000288805"/>
    </source>
</evidence>
<dbReference type="Pfam" id="PF03195">
    <property type="entry name" value="LOB"/>
    <property type="match status" value="1"/>
</dbReference>
<evidence type="ECO:0000259" key="2">
    <source>
        <dbReference type="PROSITE" id="PS50891"/>
    </source>
</evidence>
<feature type="domain" description="LOB" evidence="2">
    <location>
        <begin position="110"/>
        <end position="212"/>
    </location>
</feature>
<dbReference type="EMBL" id="QGNW01001229">
    <property type="protein sequence ID" value="RVW49329.1"/>
    <property type="molecule type" value="Genomic_DNA"/>
</dbReference>
<protein>
    <submittedName>
        <fullName evidence="3">LOB domain-containing protein 33</fullName>
    </submittedName>
</protein>
<comment type="caution">
    <text evidence="3">The sequence shown here is derived from an EMBL/GenBank/DDBJ whole genome shotgun (WGS) entry which is preliminary data.</text>
</comment>
<dbReference type="PROSITE" id="PS50891">
    <property type="entry name" value="LOB"/>
    <property type="match status" value="1"/>
</dbReference>
<dbReference type="AlphaFoldDB" id="A0A438ENL3"/>
<evidence type="ECO:0000256" key="1">
    <source>
        <dbReference type="ARBA" id="ARBA00005474"/>
    </source>
</evidence>
<dbReference type="PANTHER" id="PTHR31529">
    <property type="entry name" value="LOB DOMAIN CONTAINING PROTEIN"/>
    <property type="match status" value="1"/>
</dbReference>
<evidence type="ECO:0000313" key="3">
    <source>
        <dbReference type="EMBL" id="RVW49329.1"/>
    </source>
</evidence>
<accession>A0A438ENL3</accession>
<dbReference type="PANTHER" id="PTHR31529:SF50">
    <property type="entry name" value="LOB DOMAIN PROTEIN"/>
    <property type="match status" value="1"/>
</dbReference>
<reference evidence="3 4" key="1">
    <citation type="journal article" date="2018" name="PLoS Genet.">
        <title>Population sequencing reveals clonal diversity and ancestral inbreeding in the grapevine cultivar Chardonnay.</title>
        <authorList>
            <person name="Roach M.J."/>
            <person name="Johnson D.L."/>
            <person name="Bohlmann J."/>
            <person name="van Vuuren H.J."/>
            <person name="Jones S.J."/>
            <person name="Pretorius I.S."/>
            <person name="Schmidt S.A."/>
            <person name="Borneman A.R."/>
        </authorList>
    </citation>
    <scope>NUCLEOTIDE SEQUENCE [LARGE SCALE GENOMIC DNA]</scope>
    <source>
        <strain evidence="4">cv. Chardonnay</strain>
        <tissue evidence="3">Leaf</tissue>
    </source>
</reference>